<feature type="transmembrane region" description="Helical" evidence="1">
    <location>
        <begin position="6"/>
        <end position="31"/>
    </location>
</feature>
<geneLocation type="plasmid" evidence="2 3">
    <name>pANACY.02</name>
</geneLocation>
<evidence type="ECO:0000256" key="1">
    <source>
        <dbReference type="SAM" id="Phobius"/>
    </source>
</evidence>
<keyword evidence="1" id="KW-0812">Transmembrane</keyword>
<dbReference type="KEGG" id="acy:Anacy_5794"/>
<proteinExistence type="predicted"/>
<keyword evidence="2" id="KW-0614">Plasmid</keyword>
<dbReference type="Proteomes" id="UP000010474">
    <property type="component" value="Plasmid pANACY.02"/>
</dbReference>
<reference evidence="3" key="1">
    <citation type="journal article" date="2013" name="Proc. Natl. Acad. Sci. U.S.A.">
        <title>Improving the coverage of the cyanobacterial phylum using diversity-driven genome sequencing.</title>
        <authorList>
            <person name="Shih P.M."/>
            <person name="Wu D."/>
            <person name="Latifi A."/>
            <person name="Axen S.D."/>
            <person name="Fewer D.P."/>
            <person name="Talla E."/>
            <person name="Calteau A."/>
            <person name="Cai F."/>
            <person name="Tandeau de Marsac N."/>
            <person name="Rippka R."/>
            <person name="Herdman M."/>
            <person name="Sivonen K."/>
            <person name="Coursin T."/>
            <person name="Laurent T."/>
            <person name="Goodwin L."/>
            <person name="Nolan M."/>
            <person name="Davenport K.W."/>
            <person name="Han C.S."/>
            <person name="Rubin E.M."/>
            <person name="Eisen J.A."/>
            <person name="Woyke T."/>
            <person name="Gugger M."/>
            <person name="Kerfeld C.A."/>
        </authorList>
    </citation>
    <scope>NUCLEOTIDE SEQUENCE [LARGE SCALE GENOMIC DNA]</scope>
    <source>
        <strain evidence="3">ATCC 27899 / PCC 7122</strain>
    </source>
</reference>
<gene>
    <name evidence="2" type="ordered locus">Anacy_5794</name>
</gene>
<accession>K9ZRA7</accession>
<name>K9ZRA7_ANACC</name>
<keyword evidence="1" id="KW-1133">Transmembrane helix</keyword>
<evidence type="ECO:0000313" key="3">
    <source>
        <dbReference type="Proteomes" id="UP000010474"/>
    </source>
</evidence>
<organism evidence="2 3">
    <name type="scientific">Anabaena cylindrica (strain ATCC 27899 / PCC 7122)</name>
    <dbReference type="NCBI Taxonomy" id="272123"/>
    <lineage>
        <taxon>Bacteria</taxon>
        <taxon>Bacillati</taxon>
        <taxon>Cyanobacteriota</taxon>
        <taxon>Cyanophyceae</taxon>
        <taxon>Nostocales</taxon>
        <taxon>Nostocaceae</taxon>
        <taxon>Anabaena</taxon>
    </lineage>
</organism>
<sequence length="150" mass="17122">MFHLYLCLSVFICGQLFLIFYSMQLHINLVLDINYYLRRMTANAHIPLDISESVLNSFGELHKKDELLAAALVPSGTLRVARSRRVRYAICEIKTTFPPPAPCPLPSQIRDIFLFGSLLGTHGCLNNSLPRRSIEGIHIFFIYTITKLRL</sequence>
<dbReference type="HOGENOM" id="CLU_1736736_0_0_3"/>
<dbReference type="EMBL" id="CP003661">
    <property type="protein sequence ID" value="AFZ61092.1"/>
    <property type="molecule type" value="Genomic_DNA"/>
</dbReference>
<dbReference type="AlphaFoldDB" id="K9ZRA7"/>
<evidence type="ECO:0000313" key="2">
    <source>
        <dbReference type="EMBL" id="AFZ61092.1"/>
    </source>
</evidence>
<keyword evidence="3" id="KW-1185">Reference proteome</keyword>
<keyword evidence="1" id="KW-0472">Membrane</keyword>
<protein>
    <submittedName>
        <fullName evidence="2">Uncharacterized protein</fullName>
    </submittedName>
</protein>